<dbReference type="SUPFAM" id="SSF51294">
    <property type="entry name" value="Hedgehog/intein (Hint) domain"/>
    <property type="match status" value="1"/>
</dbReference>
<dbReference type="InterPro" id="IPR049804">
    <property type="entry name" value="Choice_anch_L"/>
</dbReference>
<dbReference type="EMBL" id="JBALHR010000009">
    <property type="protein sequence ID" value="MEH7829368.1"/>
    <property type="molecule type" value="Genomic_DNA"/>
</dbReference>
<dbReference type="NCBIfam" id="NF038133">
    <property type="entry name" value="choice_anch_L"/>
    <property type="match status" value="1"/>
</dbReference>
<feature type="domain" description="Hedgehog/Intein (Hint)" evidence="1">
    <location>
        <begin position="337"/>
        <end position="475"/>
    </location>
</feature>
<dbReference type="Proteomes" id="UP001431963">
    <property type="component" value="Unassembled WGS sequence"/>
</dbReference>
<gene>
    <name evidence="2" type="ORF">V6590_14525</name>
</gene>
<evidence type="ECO:0000313" key="2">
    <source>
        <dbReference type="EMBL" id="MEH7829368.1"/>
    </source>
</evidence>
<accession>A0ABU8BXE7</accession>
<dbReference type="Pfam" id="PF17963">
    <property type="entry name" value="Big_9"/>
    <property type="match status" value="1"/>
</dbReference>
<sequence>MATASELAINTQADALQMANEMFGSGISVVNATYIGAQGASGIYSGAQTTMPGVAPSDSGVILSTGNVTDITQSLGDANISAGTSTIHGTAGDAGLSQMAGAETFDAAVLTADFIPTGNMMTMQVVFSSEEYLEYVGSGFNDAVGIWVNGVRAELMVGNGDITIDNINNVSNSNLYVDNPASAQQFNTEMDGFTITLTLKAPVNPGVVNTIKIGIADSGDATYDSNLFIAGDSVQVALVAQDDMIELGKKGSVTVDVLDNDVSTLGSALTITHINGQPVVAGSTITLPTGEEITLNADGTLTFESDSAPKENLLTYTVEDEYGNTDVGYITVETLVPCFVAGTPIRTALGDLPVEQIRPGMQVLTQDHGLQTVRWSGQRRVPAQGRLAPVRIAAHTFGDHGTISVSAQHRILVAGARAELLFGQAEVLVPAHALCDGRKIRRRPDGGMVTYVHLLFDRHEIIFAAGLPTESFHPGATVLSKMEAESRREILMLFPELADLGAPPMARPALTAREGVLLRPS</sequence>
<proteinExistence type="predicted"/>
<dbReference type="InterPro" id="IPR028992">
    <property type="entry name" value="Hedgehog/Intein_dom"/>
</dbReference>
<evidence type="ECO:0000259" key="1">
    <source>
        <dbReference type="Pfam" id="PF13403"/>
    </source>
</evidence>
<comment type="caution">
    <text evidence="2">The sequence shown here is derived from an EMBL/GenBank/DDBJ whole genome shotgun (WGS) entry which is preliminary data.</text>
</comment>
<keyword evidence="3" id="KW-1185">Reference proteome</keyword>
<protein>
    <submittedName>
        <fullName evidence="2">Choice-of-anchor L domain-containing protein</fullName>
    </submittedName>
</protein>
<dbReference type="RefSeq" id="WP_335424334.1">
    <property type="nucleotide sequence ID" value="NZ_JBALHR010000009.1"/>
</dbReference>
<dbReference type="InterPro" id="IPR036844">
    <property type="entry name" value="Hint_dom_sf"/>
</dbReference>
<dbReference type="Pfam" id="PF13403">
    <property type="entry name" value="Hint_2"/>
    <property type="match status" value="1"/>
</dbReference>
<organism evidence="2 3">
    <name type="scientific">Gemmobacter denitrificans</name>
    <dbReference type="NCBI Taxonomy" id="3123040"/>
    <lineage>
        <taxon>Bacteria</taxon>
        <taxon>Pseudomonadati</taxon>
        <taxon>Pseudomonadota</taxon>
        <taxon>Alphaproteobacteria</taxon>
        <taxon>Rhodobacterales</taxon>
        <taxon>Paracoccaceae</taxon>
        <taxon>Gemmobacter</taxon>
    </lineage>
</organism>
<dbReference type="Gene3D" id="2.170.16.10">
    <property type="entry name" value="Hedgehog/Intein (Hint) domain"/>
    <property type="match status" value="1"/>
</dbReference>
<evidence type="ECO:0000313" key="3">
    <source>
        <dbReference type="Proteomes" id="UP001431963"/>
    </source>
</evidence>
<name>A0ABU8BXE7_9RHOB</name>
<reference evidence="2" key="1">
    <citation type="submission" date="2024-02" db="EMBL/GenBank/DDBJ databases">
        <title>Genome sequences of strain Gemmobacter sp. JM10B15.</title>
        <authorList>
            <person name="Zhang M."/>
        </authorList>
    </citation>
    <scope>NUCLEOTIDE SEQUENCE</scope>
    <source>
        <strain evidence="2">JM10B15</strain>
    </source>
</reference>